<evidence type="ECO:0000313" key="10">
    <source>
        <dbReference type="EMBL" id="CAD7696262.1"/>
    </source>
</evidence>
<keyword evidence="3" id="KW-0813">Transport</keyword>
<feature type="domain" description="Ammonium transporter AmtB-like" evidence="9">
    <location>
        <begin position="3"/>
        <end position="304"/>
    </location>
</feature>
<evidence type="ECO:0000256" key="2">
    <source>
        <dbReference type="ARBA" id="ARBA00005887"/>
    </source>
</evidence>
<keyword evidence="5 8" id="KW-1133">Transmembrane helix</keyword>
<dbReference type="Gene3D" id="1.10.3430.10">
    <property type="entry name" value="Ammonium transporter AmtB like domains"/>
    <property type="match status" value="1"/>
</dbReference>
<evidence type="ECO:0000256" key="8">
    <source>
        <dbReference type="SAM" id="Phobius"/>
    </source>
</evidence>
<evidence type="ECO:0000313" key="11">
    <source>
        <dbReference type="Proteomes" id="UP000708148"/>
    </source>
</evidence>
<name>A0A8S1IR96_9CHLO</name>
<reference evidence="10" key="1">
    <citation type="submission" date="2020-12" db="EMBL/GenBank/DDBJ databases">
        <authorList>
            <person name="Iha C."/>
        </authorList>
    </citation>
    <scope>NUCLEOTIDE SEQUENCE</scope>
</reference>
<keyword evidence="11" id="KW-1185">Reference proteome</keyword>
<dbReference type="Pfam" id="PF00909">
    <property type="entry name" value="Ammonium_transp"/>
    <property type="match status" value="1"/>
</dbReference>
<evidence type="ECO:0000256" key="3">
    <source>
        <dbReference type="ARBA" id="ARBA00022448"/>
    </source>
</evidence>
<comment type="caution">
    <text evidence="10">The sequence shown here is derived from an EMBL/GenBank/DDBJ whole genome shotgun (WGS) entry which is preliminary data.</text>
</comment>
<dbReference type="InterPro" id="IPR024041">
    <property type="entry name" value="NH4_transpt_AmtB-like_dom"/>
</dbReference>
<dbReference type="SUPFAM" id="SSF111352">
    <property type="entry name" value="Ammonium transporter"/>
    <property type="match status" value="1"/>
</dbReference>
<feature type="transmembrane region" description="Helical" evidence="8">
    <location>
        <begin position="202"/>
        <end position="224"/>
    </location>
</feature>
<gene>
    <name evidence="10" type="ORF">OSTQU699_LOCUS1623</name>
</gene>
<sequence>MAITGFVYPVAVHWGWSAEGWLSAFRVGDDGNADPSLGANGLIDFAGSGVVHVTGGAAALMAAYFVGPRAGRFNPDGTVNDMPGQATVLSVAGTFILWFGWYGFNPVSTLVFVDSMAVATRVAVTTTISAAAGGITSLAVHVLRRQPPDLPPTLNGILAGLVGVTAGCPVVDSQGAFAIGIISAFVYTLWSEMLKRLRIDDPLDASSVHMASGIWGVIAVGLFATESNTCSAGYASCADDYGAFYGGGGRQLGVQLAGAFGLSLWSLAMSTALFGLMALAGVLRVSKADEAVGLDFSHHGGAAYFGEGQIAASVNALAQKVLEEGGGGAKKECLAPTSE</sequence>
<feature type="transmembrane region" description="Helical" evidence="8">
    <location>
        <begin position="45"/>
        <end position="66"/>
    </location>
</feature>
<dbReference type="PANTHER" id="PTHR11730:SF6">
    <property type="entry name" value="AMMONIUM TRANSPORTER"/>
    <property type="match status" value="1"/>
</dbReference>
<feature type="transmembrane region" description="Helical" evidence="8">
    <location>
        <begin position="86"/>
        <end position="104"/>
    </location>
</feature>
<dbReference type="GO" id="GO:0008519">
    <property type="term" value="F:ammonium channel activity"/>
    <property type="evidence" value="ECO:0007669"/>
    <property type="project" value="InterPro"/>
</dbReference>
<dbReference type="EMBL" id="CAJHUC010000452">
    <property type="protein sequence ID" value="CAD7696262.1"/>
    <property type="molecule type" value="Genomic_DNA"/>
</dbReference>
<dbReference type="GO" id="GO:0097272">
    <property type="term" value="P:ammonium homeostasis"/>
    <property type="evidence" value="ECO:0007669"/>
    <property type="project" value="TreeGrafter"/>
</dbReference>
<dbReference type="InterPro" id="IPR018047">
    <property type="entry name" value="Ammonium_transpt_CS"/>
</dbReference>
<dbReference type="GO" id="GO:0005886">
    <property type="term" value="C:plasma membrane"/>
    <property type="evidence" value="ECO:0007669"/>
    <property type="project" value="TreeGrafter"/>
</dbReference>
<protein>
    <recommendedName>
        <fullName evidence="9">Ammonium transporter AmtB-like domain-containing protein</fullName>
    </recommendedName>
</protein>
<evidence type="ECO:0000256" key="5">
    <source>
        <dbReference type="ARBA" id="ARBA00022989"/>
    </source>
</evidence>
<dbReference type="AlphaFoldDB" id="A0A8S1IR96"/>
<dbReference type="Proteomes" id="UP000708148">
    <property type="component" value="Unassembled WGS sequence"/>
</dbReference>
<dbReference type="PROSITE" id="PS01219">
    <property type="entry name" value="AMMONIUM_TRANSP"/>
    <property type="match status" value="1"/>
</dbReference>
<keyword evidence="7" id="KW-0924">Ammonia transport</keyword>
<organism evidence="10 11">
    <name type="scientific">Ostreobium quekettii</name>
    <dbReference type="NCBI Taxonomy" id="121088"/>
    <lineage>
        <taxon>Eukaryota</taxon>
        <taxon>Viridiplantae</taxon>
        <taxon>Chlorophyta</taxon>
        <taxon>core chlorophytes</taxon>
        <taxon>Ulvophyceae</taxon>
        <taxon>TCBD clade</taxon>
        <taxon>Bryopsidales</taxon>
        <taxon>Ostreobineae</taxon>
        <taxon>Ostreobiaceae</taxon>
        <taxon>Ostreobium</taxon>
    </lineage>
</organism>
<dbReference type="InterPro" id="IPR029020">
    <property type="entry name" value="Ammonium/urea_transptr"/>
</dbReference>
<dbReference type="OrthoDB" id="534912at2759"/>
<feature type="transmembrane region" description="Helical" evidence="8">
    <location>
        <begin position="173"/>
        <end position="190"/>
    </location>
</feature>
<dbReference type="PANTHER" id="PTHR11730">
    <property type="entry name" value="AMMONIUM TRANSPORTER"/>
    <property type="match status" value="1"/>
</dbReference>
<evidence type="ECO:0000256" key="6">
    <source>
        <dbReference type="ARBA" id="ARBA00023136"/>
    </source>
</evidence>
<feature type="transmembrane region" description="Helical" evidence="8">
    <location>
        <begin position="124"/>
        <end position="143"/>
    </location>
</feature>
<feature type="transmembrane region" description="Helical" evidence="8">
    <location>
        <begin position="262"/>
        <end position="283"/>
    </location>
</feature>
<comment type="similarity">
    <text evidence="2">Belongs to the ammonia transporter channel (TC 1.A.11.2) family.</text>
</comment>
<keyword evidence="4 8" id="KW-0812">Transmembrane</keyword>
<evidence type="ECO:0000256" key="1">
    <source>
        <dbReference type="ARBA" id="ARBA00004141"/>
    </source>
</evidence>
<keyword evidence="6 8" id="KW-0472">Membrane</keyword>
<proteinExistence type="inferred from homology"/>
<evidence type="ECO:0000256" key="7">
    <source>
        <dbReference type="ARBA" id="ARBA00023177"/>
    </source>
</evidence>
<feature type="transmembrane region" description="Helical" evidence="8">
    <location>
        <begin position="150"/>
        <end position="167"/>
    </location>
</feature>
<comment type="subcellular location">
    <subcellularLocation>
        <location evidence="1">Membrane</location>
        <topology evidence="1">Multi-pass membrane protein</topology>
    </subcellularLocation>
</comment>
<accession>A0A8S1IR96</accession>
<evidence type="ECO:0000256" key="4">
    <source>
        <dbReference type="ARBA" id="ARBA00022692"/>
    </source>
</evidence>
<evidence type="ECO:0000259" key="9">
    <source>
        <dbReference type="Pfam" id="PF00909"/>
    </source>
</evidence>